<protein>
    <submittedName>
        <fullName evidence="10">ABC transporter permease subunit</fullName>
    </submittedName>
</protein>
<organism evidence="10 11">
    <name type="scientific">Vibrio astriarenae</name>
    <dbReference type="NCBI Taxonomy" id="1481923"/>
    <lineage>
        <taxon>Bacteria</taxon>
        <taxon>Pseudomonadati</taxon>
        <taxon>Pseudomonadota</taxon>
        <taxon>Gammaproteobacteria</taxon>
        <taxon>Vibrionales</taxon>
        <taxon>Vibrionaceae</taxon>
        <taxon>Vibrio</taxon>
    </lineage>
</organism>
<comment type="subcellular location">
    <subcellularLocation>
        <location evidence="1 7">Cell membrane</location>
        <topology evidence="1 7">Multi-pass membrane protein</topology>
    </subcellularLocation>
</comment>
<evidence type="ECO:0000256" key="4">
    <source>
        <dbReference type="ARBA" id="ARBA00022692"/>
    </source>
</evidence>
<name>A0A7Z2YDC1_9VIBR</name>
<reference evidence="10 11" key="1">
    <citation type="submission" date="2020-01" db="EMBL/GenBank/DDBJ databases">
        <title>Whole genome and functional gene identification of agarase of Vibrio HN897.</title>
        <authorList>
            <person name="Liu Y."/>
            <person name="Zhao Z."/>
        </authorList>
    </citation>
    <scope>NUCLEOTIDE SEQUENCE [LARGE SCALE GENOMIC DNA]</scope>
    <source>
        <strain evidence="10 11">HN897</strain>
    </source>
</reference>
<keyword evidence="6 7" id="KW-0472">Membrane</keyword>
<feature type="transmembrane region" description="Helical" evidence="7">
    <location>
        <begin position="267"/>
        <end position="285"/>
    </location>
</feature>
<feature type="transmembrane region" description="Helical" evidence="7">
    <location>
        <begin position="98"/>
        <end position="117"/>
    </location>
</feature>
<dbReference type="Gene3D" id="1.10.3720.10">
    <property type="entry name" value="MetI-like"/>
    <property type="match status" value="1"/>
</dbReference>
<dbReference type="EMBL" id="CP047475">
    <property type="protein sequence ID" value="QIA63226.1"/>
    <property type="molecule type" value="Genomic_DNA"/>
</dbReference>
<evidence type="ECO:0000259" key="9">
    <source>
        <dbReference type="PROSITE" id="PS50928"/>
    </source>
</evidence>
<keyword evidence="3" id="KW-1003">Cell membrane</keyword>
<feature type="transmembrane region" description="Helical" evidence="7">
    <location>
        <begin position="34"/>
        <end position="56"/>
    </location>
</feature>
<evidence type="ECO:0000256" key="1">
    <source>
        <dbReference type="ARBA" id="ARBA00004651"/>
    </source>
</evidence>
<feature type="region of interest" description="Disordered" evidence="8">
    <location>
        <begin position="1"/>
        <end position="24"/>
    </location>
</feature>
<proteinExistence type="inferred from homology"/>
<dbReference type="SUPFAM" id="SSF161098">
    <property type="entry name" value="MetI-like"/>
    <property type="match status" value="1"/>
</dbReference>
<keyword evidence="5 7" id="KW-1133">Transmembrane helix</keyword>
<feature type="transmembrane region" description="Helical" evidence="7">
    <location>
        <begin position="206"/>
        <end position="231"/>
    </location>
</feature>
<feature type="domain" description="ABC transmembrane type-1" evidence="9">
    <location>
        <begin position="94"/>
        <end position="285"/>
    </location>
</feature>
<sequence length="299" mass="33220">MSSITSNKLPAMSADKETPKRTSKLLSPRNVKQGLLISLMFVVTFIILSPVFYMVFMSFRSRREIMLDPLALPTELHFSNYVNVIADMNYFGTVFNTIGITVATILSVAIISSLAAYPLARIRSRVSNLAYIFFMLGMVIPPFAALTPLYLFIRDLGLLDTYFGLILVYTVGHLPLGVFFYTSFMKAIPKELEEAATLDGATFLKTYWYIIFPMLKPITGTLAIFITLGVWNDVVNPLLFITTESKLTIMPAVLRFLGTYSVDPTQLFPAAVLASLPLLVVFFTLSKQIVNGMTAGAVK</sequence>
<feature type="transmembrane region" description="Helical" evidence="7">
    <location>
        <begin position="162"/>
        <end position="185"/>
    </location>
</feature>
<dbReference type="AlphaFoldDB" id="A0A7Z2YDC1"/>
<dbReference type="GO" id="GO:0055085">
    <property type="term" value="P:transmembrane transport"/>
    <property type="evidence" value="ECO:0007669"/>
    <property type="project" value="InterPro"/>
</dbReference>
<dbReference type="Proteomes" id="UP000464262">
    <property type="component" value="Chromosome 1"/>
</dbReference>
<keyword evidence="4 7" id="KW-0812">Transmembrane</keyword>
<feature type="transmembrane region" description="Helical" evidence="7">
    <location>
        <begin position="129"/>
        <end position="150"/>
    </location>
</feature>
<evidence type="ECO:0000313" key="11">
    <source>
        <dbReference type="Proteomes" id="UP000464262"/>
    </source>
</evidence>
<dbReference type="CDD" id="cd06261">
    <property type="entry name" value="TM_PBP2"/>
    <property type="match status" value="1"/>
</dbReference>
<keyword evidence="11" id="KW-1185">Reference proteome</keyword>
<evidence type="ECO:0000256" key="8">
    <source>
        <dbReference type="SAM" id="MobiDB-lite"/>
    </source>
</evidence>
<dbReference type="GO" id="GO:0005886">
    <property type="term" value="C:plasma membrane"/>
    <property type="evidence" value="ECO:0007669"/>
    <property type="project" value="UniProtKB-SubCell"/>
</dbReference>
<keyword evidence="2 7" id="KW-0813">Transport</keyword>
<dbReference type="RefSeq" id="WP_164648129.1">
    <property type="nucleotide sequence ID" value="NZ_CP047475.1"/>
</dbReference>
<dbReference type="KEGG" id="vas:GT360_06725"/>
<dbReference type="InterPro" id="IPR035906">
    <property type="entry name" value="MetI-like_sf"/>
</dbReference>
<dbReference type="InterPro" id="IPR000515">
    <property type="entry name" value="MetI-like"/>
</dbReference>
<dbReference type="PANTHER" id="PTHR43744:SF12">
    <property type="entry name" value="ABC TRANSPORTER PERMEASE PROTEIN MG189-RELATED"/>
    <property type="match status" value="1"/>
</dbReference>
<evidence type="ECO:0000256" key="3">
    <source>
        <dbReference type="ARBA" id="ARBA00022475"/>
    </source>
</evidence>
<evidence type="ECO:0000256" key="7">
    <source>
        <dbReference type="RuleBase" id="RU363032"/>
    </source>
</evidence>
<evidence type="ECO:0000256" key="6">
    <source>
        <dbReference type="ARBA" id="ARBA00023136"/>
    </source>
</evidence>
<dbReference type="Pfam" id="PF00528">
    <property type="entry name" value="BPD_transp_1"/>
    <property type="match status" value="1"/>
</dbReference>
<evidence type="ECO:0000313" key="10">
    <source>
        <dbReference type="EMBL" id="QIA63226.1"/>
    </source>
</evidence>
<evidence type="ECO:0000256" key="5">
    <source>
        <dbReference type="ARBA" id="ARBA00022989"/>
    </source>
</evidence>
<gene>
    <name evidence="10" type="ORF">GT360_06725</name>
</gene>
<comment type="similarity">
    <text evidence="7">Belongs to the binding-protein-dependent transport system permease family.</text>
</comment>
<dbReference type="PROSITE" id="PS50928">
    <property type="entry name" value="ABC_TM1"/>
    <property type="match status" value="1"/>
</dbReference>
<accession>A0A7Z2YDC1</accession>
<evidence type="ECO:0000256" key="2">
    <source>
        <dbReference type="ARBA" id="ARBA00022448"/>
    </source>
</evidence>
<dbReference type="PANTHER" id="PTHR43744">
    <property type="entry name" value="ABC TRANSPORTER PERMEASE PROTEIN MG189-RELATED-RELATED"/>
    <property type="match status" value="1"/>
</dbReference>